<dbReference type="EMBL" id="OX596104">
    <property type="protein sequence ID" value="CAN0004752.1"/>
    <property type="molecule type" value="Genomic_DNA"/>
</dbReference>
<proteinExistence type="predicted"/>
<reference evidence="1" key="2">
    <citation type="submission" date="2025-03" db="EMBL/GenBank/DDBJ databases">
        <authorList>
            <consortium name="ELIXIR-Norway"/>
            <consortium name="Elixir Norway"/>
        </authorList>
    </citation>
    <scope>NUCLEOTIDE SEQUENCE</scope>
</reference>
<sequence length="73" mass="7844">MGALSKDRRLDHELDVHSGAAAICLEQLGAGRGGSTEGNRTLPEQKPEVKFIKTPACTELFLRTTGSTFEDAL</sequence>
<evidence type="ECO:0000313" key="2">
    <source>
        <dbReference type="Proteomes" id="UP001162501"/>
    </source>
</evidence>
<protein>
    <submittedName>
        <fullName evidence="1">Uncharacterized protein</fullName>
    </submittedName>
</protein>
<gene>
    <name evidence="1" type="ORF">MRATA1EN22A_LOCUS10618</name>
</gene>
<evidence type="ECO:0000313" key="1">
    <source>
        <dbReference type="EMBL" id="CAN0004752.1"/>
    </source>
</evidence>
<name>A0AC59YV70_RANTA</name>
<reference evidence="1" key="1">
    <citation type="submission" date="2023-05" db="EMBL/GenBank/DDBJ databases">
        <authorList>
            <consortium name="ELIXIR-Norway"/>
        </authorList>
    </citation>
    <scope>NUCLEOTIDE SEQUENCE</scope>
</reference>
<dbReference type="Proteomes" id="UP001162501">
    <property type="component" value="Chromosome 20"/>
</dbReference>
<accession>A0AC59YV70</accession>
<organism evidence="1 2">
    <name type="scientific">Rangifer tarandus platyrhynchus</name>
    <name type="common">Svalbard reindeer</name>
    <dbReference type="NCBI Taxonomy" id="3082113"/>
    <lineage>
        <taxon>Eukaryota</taxon>
        <taxon>Metazoa</taxon>
        <taxon>Chordata</taxon>
        <taxon>Craniata</taxon>
        <taxon>Vertebrata</taxon>
        <taxon>Euteleostomi</taxon>
        <taxon>Mammalia</taxon>
        <taxon>Eutheria</taxon>
        <taxon>Laurasiatheria</taxon>
        <taxon>Artiodactyla</taxon>
        <taxon>Ruminantia</taxon>
        <taxon>Pecora</taxon>
        <taxon>Cervidae</taxon>
        <taxon>Odocoileinae</taxon>
        <taxon>Rangifer</taxon>
    </lineage>
</organism>